<name>A0A448X1C4_9PLAT</name>
<evidence type="ECO:0000256" key="1">
    <source>
        <dbReference type="SAM" id="MobiDB-lite"/>
    </source>
</evidence>
<comment type="caution">
    <text evidence="2">The sequence shown here is derived from an EMBL/GenBank/DDBJ whole genome shotgun (WGS) entry which is preliminary data.</text>
</comment>
<gene>
    <name evidence="2" type="ORF">PXEA_LOCUS18929</name>
</gene>
<dbReference type="EMBL" id="CAAALY010074276">
    <property type="protein sequence ID" value="VEL25489.1"/>
    <property type="molecule type" value="Genomic_DNA"/>
</dbReference>
<evidence type="ECO:0000313" key="2">
    <source>
        <dbReference type="EMBL" id="VEL25489.1"/>
    </source>
</evidence>
<proteinExistence type="predicted"/>
<feature type="region of interest" description="Disordered" evidence="1">
    <location>
        <begin position="1"/>
        <end position="38"/>
    </location>
</feature>
<dbReference type="Proteomes" id="UP000784294">
    <property type="component" value="Unassembled WGS sequence"/>
</dbReference>
<protein>
    <submittedName>
        <fullName evidence="2">Uncharacterized protein</fullName>
    </submittedName>
</protein>
<sequence length="118" mass="13539">MKSATLRFTNLERPQPKAGGTEKSANQDNIIELPPPPESKLNLPSKYIWTPHLTTLSQEEKLRLEKVAPSFYPYDKWARIPWSKYHLPISAPRVHQISLSHDTFSDPLPGRLPPLIFK</sequence>
<dbReference type="AlphaFoldDB" id="A0A448X1C4"/>
<keyword evidence="3" id="KW-1185">Reference proteome</keyword>
<accession>A0A448X1C4</accession>
<dbReference type="OrthoDB" id="6220316at2759"/>
<reference evidence="2" key="1">
    <citation type="submission" date="2018-11" db="EMBL/GenBank/DDBJ databases">
        <authorList>
            <consortium name="Pathogen Informatics"/>
        </authorList>
    </citation>
    <scope>NUCLEOTIDE SEQUENCE</scope>
</reference>
<organism evidence="2 3">
    <name type="scientific">Protopolystoma xenopodis</name>
    <dbReference type="NCBI Taxonomy" id="117903"/>
    <lineage>
        <taxon>Eukaryota</taxon>
        <taxon>Metazoa</taxon>
        <taxon>Spiralia</taxon>
        <taxon>Lophotrochozoa</taxon>
        <taxon>Platyhelminthes</taxon>
        <taxon>Monogenea</taxon>
        <taxon>Polyopisthocotylea</taxon>
        <taxon>Polystomatidea</taxon>
        <taxon>Polystomatidae</taxon>
        <taxon>Protopolystoma</taxon>
    </lineage>
</organism>
<evidence type="ECO:0000313" key="3">
    <source>
        <dbReference type="Proteomes" id="UP000784294"/>
    </source>
</evidence>